<name>A0A2S0KQ58_9FIRM</name>
<evidence type="ECO:0008006" key="4">
    <source>
        <dbReference type="Google" id="ProtNLM"/>
    </source>
</evidence>
<keyword evidence="1" id="KW-0812">Transmembrane</keyword>
<dbReference type="KEGG" id="fsa:C5Q98_05935"/>
<reference evidence="3" key="1">
    <citation type="submission" date="2018-02" db="EMBL/GenBank/DDBJ databases">
        <authorList>
            <person name="Holder M.E."/>
            <person name="Ajami N.J."/>
            <person name="Petrosino J.F."/>
        </authorList>
    </citation>
    <scope>NUCLEOTIDE SEQUENCE [LARGE SCALE GENOMIC DNA]</scope>
    <source>
        <strain evidence="3">CCUG 47711</strain>
    </source>
</reference>
<dbReference type="Proteomes" id="UP000237947">
    <property type="component" value="Chromosome"/>
</dbReference>
<dbReference type="EMBL" id="CP027226">
    <property type="protein sequence ID" value="AVM43148.1"/>
    <property type="molecule type" value="Genomic_DNA"/>
</dbReference>
<organism evidence="2 3">
    <name type="scientific">Fastidiosipila sanguinis</name>
    <dbReference type="NCBI Taxonomy" id="236753"/>
    <lineage>
        <taxon>Bacteria</taxon>
        <taxon>Bacillati</taxon>
        <taxon>Bacillota</taxon>
        <taxon>Clostridia</taxon>
        <taxon>Eubacteriales</taxon>
        <taxon>Oscillospiraceae</taxon>
        <taxon>Fastidiosipila</taxon>
    </lineage>
</organism>
<keyword evidence="1" id="KW-1133">Transmembrane helix</keyword>
<feature type="transmembrane region" description="Helical" evidence="1">
    <location>
        <begin position="53"/>
        <end position="71"/>
    </location>
</feature>
<dbReference type="Pfam" id="PF05987">
    <property type="entry name" value="DUF898"/>
    <property type="match status" value="1"/>
</dbReference>
<dbReference type="AlphaFoldDB" id="A0A2S0KQ58"/>
<protein>
    <recommendedName>
        <fullName evidence="4">DUF898 domain-containing protein</fullName>
    </recommendedName>
</protein>
<accession>A0A2S0KQ58</accession>
<keyword evidence="3" id="KW-1185">Reference proteome</keyword>
<evidence type="ECO:0000313" key="3">
    <source>
        <dbReference type="Proteomes" id="UP000237947"/>
    </source>
</evidence>
<evidence type="ECO:0000313" key="2">
    <source>
        <dbReference type="EMBL" id="AVM43148.1"/>
    </source>
</evidence>
<gene>
    <name evidence="2" type="ORF">C5Q98_05935</name>
</gene>
<sequence>MLKIIGLLVTVLSLGILMPWAYCRVYSWEASHTVIDGRRLVFTGSAVGLFGQWIKWLLLSFITFGIYGFWVDIKLKQWRTKHTHFRN</sequence>
<dbReference type="InterPro" id="IPR010295">
    <property type="entry name" value="DUF898"/>
</dbReference>
<proteinExistence type="predicted"/>
<keyword evidence="1" id="KW-0472">Membrane</keyword>
<evidence type="ECO:0000256" key="1">
    <source>
        <dbReference type="SAM" id="Phobius"/>
    </source>
</evidence>